<evidence type="ECO:0000313" key="3">
    <source>
        <dbReference type="Proteomes" id="UP000297299"/>
    </source>
</evidence>
<reference evidence="2 3" key="1">
    <citation type="submission" date="2017-11" db="EMBL/GenBank/DDBJ databases">
        <title>Comparative genomics of Botrytis spp.</title>
        <authorList>
            <person name="Valero-Jimenez C.A."/>
            <person name="Tapia P."/>
            <person name="Veloso J."/>
            <person name="Silva-Moreno E."/>
            <person name="Staats M."/>
            <person name="Valdes J.H."/>
            <person name="Van Kan J.A.L."/>
        </authorList>
    </citation>
    <scope>NUCLEOTIDE SEQUENCE [LARGE SCALE GENOMIC DNA]</scope>
    <source>
        <strain evidence="2 3">MUCL2830</strain>
    </source>
</reference>
<organism evidence="2 3">
    <name type="scientific">Botryotinia calthae</name>
    <dbReference type="NCBI Taxonomy" id="38488"/>
    <lineage>
        <taxon>Eukaryota</taxon>
        <taxon>Fungi</taxon>
        <taxon>Dikarya</taxon>
        <taxon>Ascomycota</taxon>
        <taxon>Pezizomycotina</taxon>
        <taxon>Leotiomycetes</taxon>
        <taxon>Helotiales</taxon>
        <taxon>Sclerotiniaceae</taxon>
        <taxon>Botryotinia</taxon>
    </lineage>
</organism>
<feature type="transmembrane region" description="Helical" evidence="1">
    <location>
        <begin position="150"/>
        <end position="170"/>
    </location>
</feature>
<accession>A0A4Y8CHQ6</accession>
<feature type="transmembrane region" description="Helical" evidence="1">
    <location>
        <begin position="221"/>
        <end position="245"/>
    </location>
</feature>
<keyword evidence="3" id="KW-1185">Reference proteome</keyword>
<feature type="transmembrane region" description="Helical" evidence="1">
    <location>
        <begin position="37"/>
        <end position="60"/>
    </location>
</feature>
<feature type="transmembrane region" description="Helical" evidence="1">
    <location>
        <begin position="6"/>
        <end position="25"/>
    </location>
</feature>
<feature type="transmembrane region" description="Helical" evidence="1">
    <location>
        <begin position="113"/>
        <end position="130"/>
    </location>
</feature>
<dbReference type="EMBL" id="PHWZ01000895">
    <property type="protein sequence ID" value="TEY30102.1"/>
    <property type="molecule type" value="Genomic_DNA"/>
</dbReference>
<name>A0A4Y8CHQ6_9HELO</name>
<dbReference type="AlphaFoldDB" id="A0A4Y8CHQ6"/>
<gene>
    <name evidence="2" type="ORF">BOTCAL_0899g00010</name>
</gene>
<feature type="transmembrane region" description="Helical" evidence="1">
    <location>
        <begin position="80"/>
        <end position="101"/>
    </location>
</feature>
<comment type="caution">
    <text evidence="2">The sequence shown here is derived from an EMBL/GenBank/DDBJ whole genome shotgun (WGS) entry which is preliminary data.</text>
</comment>
<keyword evidence="1" id="KW-0472">Membrane</keyword>
<evidence type="ECO:0000313" key="2">
    <source>
        <dbReference type="EMBL" id="TEY30102.1"/>
    </source>
</evidence>
<dbReference type="OrthoDB" id="5139341at2759"/>
<proteinExistence type="predicted"/>
<evidence type="ECO:0000256" key="1">
    <source>
        <dbReference type="SAM" id="Phobius"/>
    </source>
</evidence>
<sequence length="271" mass="31106">MEIITAPDYYTLLLVVWTFISYVLLHRFTLTLGSLTCFSGASVFVITLMTQVQTVSMYYLFNSTPDMRYGNLTPPFYRDWFYISQILVQWACTLFAMFIYLPSASISPTTKNVLPWGFHGFFLIFYVSAGSGGQWQEIVSNINENFDFGIINPLFIFVTVVALFLQALIMPPADETITLSEWEISIQLFTFLLLTTSWPLKLIRPHALWKPGPQSAIFMGWYPWMAWACANTAILVVGQGIMLLLRVRRRRFNGNIRTAEKHKFPICPAEV</sequence>
<keyword evidence="1" id="KW-0812">Transmembrane</keyword>
<dbReference type="Proteomes" id="UP000297299">
    <property type="component" value="Unassembled WGS sequence"/>
</dbReference>
<protein>
    <submittedName>
        <fullName evidence="2">Uncharacterized protein</fullName>
    </submittedName>
</protein>
<keyword evidence="1" id="KW-1133">Transmembrane helix</keyword>